<evidence type="ECO:0000313" key="3">
    <source>
        <dbReference type="Proteomes" id="UP000009081"/>
    </source>
</evidence>
<gene>
    <name evidence="2" type="ordered locus">MexAM1_META1p4024</name>
</gene>
<sequence length="87" mass="9837">MGEHKWREISDADRPRDRKTRLCPAMLLIGRYPGSQTWSDPYYGWWDAGANDWARWPHQFPPTHCMGISPPSPSPLAAEGKTEGADA</sequence>
<accession>C5B197</accession>
<evidence type="ECO:0000313" key="2">
    <source>
        <dbReference type="EMBL" id="ACS41698.1"/>
    </source>
</evidence>
<dbReference type="AlphaFoldDB" id="C5B197"/>
<dbReference type="Proteomes" id="UP000009081">
    <property type="component" value="Chromosome"/>
</dbReference>
<dbReference type="KEGG" id="mea:Mex_1p4024"/>
<feature type="region of interest" description="Disordered" evidence="1">
    <location>
        <begin position="65"/>
        <end position="87"/>
    </location>
</feature>
<dbReference type="EMBL" id="CP001510">
    <property type="protein sequence ID" value="ACS41698.1"/>
    <property type="molecule type" value="Genomic_DNA"/>
</dbReference>
<dbReference type="HOGENOM" id="CLU_2479764_0_0_5"/>
<proteinExistence type="predicted"/>
<organism evidence="2 3">
    <name type="scientific">Methylorubrum extorquens (strain ATCC 14718 / DSM 1338 / JCM 2805 / NCIMB 9133 / AM1)</name>
    <name type="common">Methylobacterium extorquens</name>
    <dbReference type="NCBI Taxonomy" id="272630"/>
    <lineage>
        <taxon>Bacteria</taxon>
        <taxon>Pseudomonadati</taxon>
        <taxon>Pseudomonadota</taxon>
        <taxon>Alphaproteobacteria</taxon>
        <taxon>Hyphomicrobiales</taxon>
        <taxon>Methylobacteriaceae</taxon>
        <taxon>Methylorubrum</taxon>
    </lineage>
</organism>
<reference evidence="2 3" key="1">
    <citation type="journal article" date="2009" name="PLoS ONE">
        <title>Methylobacterium genome sequences: a reference blueprint to investigate microbial metabolism of C1 compounds from natural and industrial sources.</title>
        <authorList>
            <person name="Vuilleumier S."/>
            <person name="Chistoserdova L."/>
            <person name="Lee M.-C."/>
            <person name="Bringel F."/>
            <person name="Lajus A."/>
            <person name="Zhou Y."/>
            <person name="Gourion B."/>
            <person name="Barbe V."/>
            <person name="Chang J."/>
            <person name="Cruveiller S."/>
            <person name="Dossat C."/>
            <person name="Gillett W."/>
            <person name="Gruffaz C."/>
            <person name="Haugen E."/>
            <person name="Hourcade E."/>
            <person name="Levy R."/>
            <person name="Mangenot S."/>
            <person name="Muller E."/>
            <person name="Nadalig T."/>
            <person name="Pagni M."/>
            <person name="Penny C."/>
            <person name="Peyraud R."/>
            <person name="Robinson D.G."/>
            <person name="Roche D."/>
            <person name="Rouy Z."/>
            <person name="Saenampechek C."/>
            <person name="Salvignol G."/>
            <person name="Vallenet D."/>
            <person name="Wu Z."/>
            <person name="Marx C.J."/>
            <person name="Vorholt J.A."/>
            <person name="Olson M.V."/>
            <person name="Kaul R."/>
            <person name="Weissenbach J."/>
            <person name="Medigue C."/>
            <person name="Lidstrom M.E."/>
        </authorList>
    </citation>
    <scope>NUCLEOTIDE SEQUENCE [LARGE SCALE GENOMIC DNA]</scope>
    <source>
        <strain evidence="3">ATCC 14718 / DSM 1338 / JCM 2805 / NCIMB 9133 / AM1</strain>
    </source>
</reference>
<dbReference type="STRING" id="272630.MexAM1_META1p4024"/>
<name>C5B197_METEA</name>
<evidence type="ECO:0000256" key="1">
    <source>
        <dbReference type="SAM" id="MobiDB-lite"/>
    </source>
</evidence>
<keyword evidence="3" id="KW-1185">Reference proteome</keyword>
<protein>
    <submittedName>
        <fullName evidence="2">Uncharacterized protein</fullName>
    </submittedName>
</protein>